<comment type="caution">
    <text evidence="1">The sequence shown here is derived from an EMBL/GenBank/DDBJ whole genome shotgun (WGS) entry which is preliminary data.</text>
</comment>
<evidence type="ECO:0000313" key="1">
    <source>
        <dbReference type="EMBL" id="EFI34762.1"/>
    </source>
</evidence>
<dbReference type="Proteomes" id="UP000005496">
    <property type="component" value="Unassembled WGS sequence"/>
</dbReference>
<name>D6SPT6_9BACT</name>
<keyword evidence="2" id="KW-1185">Reference proteome</keyword>
<dbReference type="EMBL" id="ACJN02000002">
    <property type="protein sequence ID" value="EFI34762.1"/>
    <property type="molecule type" value="Genomic_DNA"/>
</dbReference>
<protein>
    <submittedName>
        <fullName evidence="1">Uncharacterized protein</fullName>
    </submittedName>
</protein>
<dbReference type="AlphaFoldDB" id="D6SPT6"/>
<proteinExistence type="predicted"/>
<gene>
    <name evidence="1" type="ORF">Dthio_PD2138</name>
</gene>
<organism evidence="1 2">
    <name type="scientific">Desulfonatronospira thiodismutans ASO3-1</name>
    <dbReference type="NCBI Taxonomy" id="555779"/>
    <lineage>
        <taxon>Bacteria</taxon>
        <taxon>Pseudomonadati</taxon>
        <taxon>Thermodesulfobacteriota</taxon>
        <taxon>Desulfovibrionia</taxon>
        <taxon>Desulfovibrionales</taxon>
        <taxon>Desulfonatronovibrionaceae</taxon>
        <taxon>Desulfonatronospira</taxon>
    </lineage>
</organism>
<evidence type="ECO:0000313" key="2">
    <source>
        <dbReference type="Proteomes" id="UP000005496"/>
    </source>
</evidence>
<reference evidence="1" key="1">
    <citation type="submission" date="2010-05" db="EMBL/GenBank/DDBJ databases">
        <title>The draft genome of Desulfonatronospira thiodismutans ASO3-1.</title>
        <authorList>
            <consortium name="US DOE Joint Genome Institute (JGI-PGF)"/>
            <person name="Lucas S."/>
            <person name="Copeland A."/>
            <person name="Lapidus A."/>
            <person name="Cheng J.-F."/>
            <person name="Bruce D."/>
            <person name="Goodwin L."/>
            <person name="Pitluck S."/>
            <person name="Chertkov O."/>
            <person name="Brettin T."/>
            <person name="Detter J.C."/>
            <person name="Han C."/>
            <person name="Land M.L."/>
            <person name="Hauser L."/>
            <person name="Kyrpides N."/>
            <person name="Mikhailova N."/>
            <person name="Muyzer G."/>
            <person name="Woyke T."/>
        </authorList>
    </citation>
    <scope>NUCLEOTIDE SEQUENCE [LARGE SCALE GENOMIC DNA]</scope>
    <source>
        <strain evidence="1">ASO3-1</strain>
    </source>
</reference>
<accession>D6SPT6</accession>
<sequence>MADINILKVNLFPLSDVHCGFGLQQGSVLAGLNYIPGRVLRGALAGWSIRNGRIPSNKEPLFKKLFQGSDFSDSGVSFPSCRLGDRFDLPASVFRVGKTGAQDPMHKLLAGKDDESVETDFTLADTGQPIDFLRSDKMPCEVHSQLSAAGGAVKDLQTGTELSEQAPSVLDMRNRHDPQSGRVGEDGLFAEEMIPYMGADSGFSGLLICTEEALRIFEPLASRCDPMNPDPLHVIFMGRRRSPVCISAERADHILDEVLNSFDLGAQNISISFHSEYLPSESEIFPLQDSHLQKDLDLPELEIKNKFCVRGMQHGFNVVKDEHGFDSPDTQKETTGMEARPCFSPGTCVFIDTKNKIGPEDKKRLAVLSLTGAGKDTVNGSGRFFINANIHGIQE</sequence>